<dbReference type="EMBL" id="JAEVLS010000002">
    <property type="protein sequence ID" value="MBM0105396.1"/>
    <property type="molecule type" value="Genomic_DNA"/>
</dbReference>
<dbReference type="Proteomes" id="UP000661077">
    <property type="component" value="Unassembled WGS sequence"/>
</dbReference>
<evidence type="ECO:0000256" key="6">
    <source>
        <dbReference type="RuleBase" id="RU362125"/>
    </source>
</evidence>
<dbReference type="Pfam" id="PF02771">
    <property type="entry name" value="Acyl-CoA_dh_N"/>
    <property type="match status" value="1"/>
</dbReference>
<comment type="similarity">
    <text evidence="2 6">Belongs to the acyl-CoA dehydrogenase family.</text>
</comment>
<evidence type="ECO:0000313" key="11">
    <source>
        <dbReference type="Proteomes" id="UP000661077"/>
    </source>
</evidence>
<dbReference type="CDD" id="cd00567">
    <property type="entry name" value="ACAD"/>
    <property type="match status" value="1"/>
</dbReference>
<evidence type="ECO:0000256" key="5">
    <source>
        <dbReference type="ARBA" id="ARBA00023002"/>
    </source>
</evidence>
<evidence type="ECO:0000256" key="2">
    <source>
        <dbReference type="ARBA" id="ARBA00009347"/>
    </source>
</evidence>
<evidence type="ECO:0000256" key="1">
    <source>
        <dbReference type="ARBA" id="ARBA00001974"/>
    </source>
</evidence>
<name>A0ABS1WWN2_9GAMM</name>
<protein>
    <submittedName>
        <fullName evidence="10">Acyl-CoA dehydrogenase family protein</fullName>
    </submittedName>
</protein>
<dbReference type="RefSeq" id="WP_203167440.1">
    <property type="nucleotide sequence ID" value="NZ_JAEVLS010000002.1"/>
</dbReference>
<keyword evidence="11" id="KW-1185">Reference proteome</keyword>
<dbReference type="InterPro" id="IPR037069">
    <property type="entry name" value="AcylCoA_DH/ox_N_sf"/>
</dbReference>
<dbReference type="Gene3D" id="1.20.140.10">
    <property type="entry name" value="Butyryl-CoA Dehydrogenase, subunit A, domain 3"/>
    <property type="match status" value="1"/>
</dbReference>
<evidence type="ECO:0000256" key="3">
    <source>
        <dbReference type="ARBA" id="ARBA00022630"/>
    </source>
</evidence>
<dbReference type="InterPro" id="IPR046373">
    <property type="entry name" value="Acyl-CoA_Oxase/DH_mid-dom_sf"/>
</dbReference>
<feature type="domain" description="Acyl-CoA oxidase/dehydrogenase middle" evidence="8">
    <location>
        <begin position="127"/>
        <end position="213"/>
    </location>
</feature>
<dbReference type="InterPro" id="IPR006091">
    <property type="entry name" value="Acyl-CoA_Oxase/DH_mid-dom"/>
</dbReference>
<dbReference type="InterPro" id="IPR036250">
    <property type="entry name" value="AcylCo_DH-like_C"/>
</dbReference>
<keyword evidence="3 6" id="KW-0285">Flavoprotein</keyword>
<keyword evidence="5 6" id="KW-0560">Oxidoreductase</keyword>
<dbReference type="PANTHER" id="PTHR43884">
    <property type="entry name" value="ACYL-COA DEHYDROGENASE"/>
    <property type="match status" value="1"/>
</dbReference>
<dbReference type="SUPFAM" id="SSF56645">
    <property type="entry name" value="Acyl-CoA dehydrogenase NM domain-like"/>
    <property type="match status" value="1"/>
</dbReference>
<accession>A0ABS1WWN2</accession>
<feature type="domain" description="Acyl-CoA dehydrogenase/oxidase N-terminal" evidence="9">
    <location>
        <begin position="6"/>
        <end position="118"/>
    </location>
</feature>
<feature type="domain" description="Acyl-CoA dehydrogenase/oxidase C-terminal" evidence="7">
    <location>
        <begin position="243"/>
        <end position="370"/>
    </location>
</feature>
<sequence>MDFNFSEEQQLLVDTVQRYVRDEYSFEARRDILKSPAGWSREKWQALAGLGLTALNVPEEHGGLGSGPVETMLVMNALGEGLVVEPFLPAAVMTPVLLTRIDDKAAAEQLLPDVASGERIVIVAHQEPQTRGEINHVATRAEKTSSGYVLDGVKNVILGGGAADELLVSARTAGRVGDTDGISIFRVDPKAAGVTVKDYGTIDGQRAADIELKKVAVPASSLVGAEGKAFAAIEAAHDQALSALCAEAVGIMKAVNATTLDYTKNRKQFGQPIARFQVLQHRMADMFLHSEQARSMSYLAAIRCVDSDAGERRRALSAAKAIVGQAGRFIAQQAVQLHGGMGMTEELMVSHYFKRLTAIDLTLGDADFHTQQFIAASNAA</sequence>
<dbReference type="SUPFAM" id="SSF47203">
    <property type="entry name" value="Acyl-CoA dehydrogenase C-terminal domain-like"/>
    <property type="match status" value="1"/>
</dbReference>
<dbReference type="Gene3D" id="1.10.540.10">
    <property type="entry name" value="Acyl-CoA dehydrogenase/oxidase, N-terminal domain"/>
    <property type="match status" value="1"/>
</dbReference>
<evidence type="ECO:0000259" key="7">
    <source>
        <dbReference type="Pfam" id="PF00441"/>
    </source>
</evidence>
<keyword evidence="4 6" id="KW-0274">FAD</keyword>
<evidence type="ECO:0000313" key="10">
    <source>
        <dbReference type="EMBL" id="MBM0105396.1"/>
    </source>
</evidence>
<dbReference type="InterPro" id="IPR009100">
    <property type="entry name" value="AcylCoA_DH/oxidase_NM_dom_sf"/>
</dbReference>
<gene>
    <name evidence="10" type="ORF">JM946_11585</name>
</gene>
<organism evidence="10 11">
    <name type="scientific">Steroidobacter gossypii</name>
    <dbReference type="NCBI Taxonomy" id="2805490"/>
    <lineage>
        <taxon>Bacteria</taxon>
        <taxon>Pseudomonadati</taxon>
        <taxon>Pseudomonadota</taxon>
        <taxon>Gammaproteobacteria</taxon>
        <taxon>Steroidobacterales</taxon>
        <taxon>Steroidobacteraceae</taxon>
        <taxon>Steroidobacter</taxon>
    </lineage>
</organism>
<evidence type="ECO:0000256" key="4">
    <source>
        <dbReference type="ARBA" id="ARBA00022827"/>
    </source>
</evidence>
<dbReference type="InterPro" id="IPR013786">
    <property type="entry name" value="AcylCoA_DH/ox_N"/>
</dbReference>
<dbReference type="Pfam" id="PF00441">
    <property type="entry name" value="Acyl-CoA_dh_1"/>
    <property type="match status" value="1"/>
</dbReference>
<dbReference type="Gene3D" id="2.40.110.10">
    <property type="entry name" value="Butyryl-CoA Dehydrogenase, subunit A, domain 2"/>
    <property type="match status" value="1"/>
</dbReference>
<dbReference type="InterPro" id="IPR009075">
    <property type="entry name" value="AcylCo_DH/oxidase_C"/>
</dbReference>
<proteinExistence type="inferred from homology"/>
<comment type="caution">
    <text evidence="10">The sequence shown here is derived from an EMBL/GenBank/DDBJ whole genome shotgun (WGS) entry which is preliminary data.</text>
</comment>
<dbReference type="PANTHER" id="PTHR43884:SF20">
    <property type="entry name" value="ACYL-COA DEHYDROGENASE FADE28"/>
    <property type="match status" value="1"/>
</dbReference>
<evidence type="ECO:0000259" key="8">
    <source>
        <dbReference type="Pfam" id="PF02770"/>
    </source>
</evidence>
<reference evidence="10 11" key="1">
    <citation type="journal article" date="2021" name="Int. J. Syst. Evol. Microbiol.">
        <title>Steroidobacter gossypii sp. nov., isolated from soil of cotton cropping field.</title>
        <authorList>
            <person name="Huang R."/>
            <person name="Yang S."/>
            <person name="Zhen C."/>
            <person name="Liu W."/>
        </authorList>
    </citation>
    <scope>NUCLEOTIDE SEQUENCE [LARGE SCALE GENOMIC DNA]</scope>
    <source>
        <strain evidence="10 11">S1-65</strain>
    </source>
</reference>
<dbReference type="Pfam" id="PF02770">
    <property type="entry name" value="Acyl-CoA_dh_M"/>
    <property type="match status" value="1"/>
</dbReference>
<comment type="cofactor">
    <cofactor evidence="1 6">
        <name>FAD</name>
        <dbReference type="ChEBI" id="CHEBI:57692"/>
    </cofactor>
</comment>
<evidence type="ECO:0000259" key="9">
    <source>
        <dbReference type="Pfam" id="PF02771"/>
    </source>
</evidence>